<keyword evidence="6 10" id="KW-0560">Oxidoreductase</keyword>
<dbReference type="Proteomes" id="UP000602905">
    <property type="component" value="Unassembled WGS sequence"/>
</dbReference>
<keyword evidence="8 10" id="KW-0503">Monooxygenase</keyword>
<evidence type="ECO:0000256" key="4">
    <source>
        <dbReference type="ARBA" id="ARBA00022617"/>
    </source>
</evidence>
<keyword evidence="7 9" id="KW-0408">Iron</keyword>
<dbReference type="GO" id="GO:0020037">
    <property type="term" value="F:heme binding"/>
    <property type="evidence" value="ECO:0007669"/>
    <property type="project" value="InterPro"/>
</dbReference>
<evidence type="ECO:0000256" key="10">
    <source>
        <dbReference type="RuleBase" id="RU000461"/>
    </source>
</evidence>
<proteinExistence type="inferred from homology"/>
<dbReference type="InterPro" id="IPR017972">
    <property type="entry name" value="Cyt_P450_CS"/>
</dbReference>
<dbReference type="PANTHER" id="PTHR46300:SF7">
    <property type="entry name" value="P450, PUTATIVE (EUROFUNG)-RELATED"/>
    <property type="match status" value="1"/>
</dbReference>
<feature type="binding site" description="axial binding residue" evidence="9">
    <location>
        <position position="447"/>
    </location>
    <ligand>
        <name>heme</name>
        <dbReference type="ChEBI" id="CHEBI:30413"/>
    </ligand>
    <ligandPart>
        <name>Fe</name>
        <dbReference type="ChEBI" id="CHEBI:18248"/>
    </ligandPart>
</feature>
<evidence type="ECO:0000256" key="9">
    <source>
        <dbReference type="PIRSR" id="PIRSR602401-1"/>
    </source>
</evidence>
<evidence type="ECO:0000256" key="1">
    <source>
        <dbReference type="ARBA" id="ARBA00001971"/>
    </source>
</evidence>
<evidence type="ECO:0000256" key="8">
    <source>
        <dbReference type="ARBA" id="ARBA00023033"/>
    </source>
</evidence>
<dbReference type="PRINTS" id="PR00385">
    <property type="entry name" value="P450"/>
</dbReference>
<dbReference type="CDD" id="cd11065">
    <property type="entry name" value="CYP64-like"/>
    <property type="match status" value="1"/>
</dbReference>
<comment type="similarity">
    <text evidence="3 10">Belongs to the cytochrome P450 family.</text>
</comment>
<sequence length="520" mass="59106">MHEMFPAGMSFTATDIVVSVTTLVCFTILYKESEKKSLSLPPGPHRWPVIGSLLSMPSDNNMRETFAEWKQKYGDVVYARVLGQDIVLLNSREAALELLERRSSKYSDRPRLVMASELVGWGDCLAIMRYGERHKRMRKLFHEGLSPKAIEKLGHMIEDEMSRFARKLLETPEDLYRHTRYATNATVLKVTYGYSVKDKCDPILTKAEEAINMFSYVTLPGMWLVDYFPILKYLPWAPFKSKAREWKKLVQECVDMPADFTTEQMVQGKCEPCLISKWFEQADEQPGGKTSEADHFIRWTGTSIYGAATDTTVSSIQTFFLAMIYSPEAQKAAQTEIDHIIGNNRLPKLSDRDSLPYVEAVYKEVLRWQPVAPFAIPHTLEADDDMYHGMRIPGGCVLVPNIWGMSRDPTVYQDPETFKPERFMSTVTHEAELDSQSFIFGFGRRRCPGIHLAQSTLWLAIATVLAVYDITPVLDTDGRPVMPSLKYSQSSISAPNPFQCTITPRTSRTEKIIQDSAIEA</sequence>
<name>A0A8H7HUQ5_9AGAM</name>
<dbReference type="GO" id="GO:0005506">
    <property type="term" value="F:iron ion binding"/>
    <property type="evidence" value="ECO:0007669"/>
    <property type="project" value="InterPro"/>
</dbReference>
<comment type="pathway">
    <text evidence="2">Secondary metabolite biosynthesis.</text>
</comment>
<dbReference type="InterPro" id="IPR050364">
    <property type="entry name" value="Cytochrome_P450_fung"/>
</dbReference>
<dbReference type="GO" id="GO:0004497">
    <property type="term" value="F:monooxygenase activity"/>
    <property type="evidence" value="ECO:0007669"/>
    <property type="project" value="UniProtKB-KW"/>
</dbReference>
<reference evidence="11" key="1">
    <citation type="submission" date="2020-09" db="EMBL/GenBank/DDBJ databases">
        <title>Comparative genome analyses of four rice-infecting Rhizoctonia solani isolates reveal extensive enrichment of homogalacturonan modification genes.</title>
        <authorList>
            <person name="Lee D.-Y."/>
            <person name="Jeon J."/>
            <person name="Kim K.-T."/>
            <person name="Cheong K."/>
            <person name="Song H."/>
            <person name="Choi G."/>
            <person name="Ko J."/>
            <person name="Opiyo S.O."/>
            <person name="Zuo S."/>
            <person name="Madhav S."/>
            <person name="Lee Y.-H."/>
            <person name="Wang G.-L."/>
        </authorList>
    </citation>
    <scope>NUCLEOTIDE SEQUENCE</scope>
    <source>
        <strain evidence="11">AG1-IA WGL</strain>
    </source>
</reference>
<evidence type="ECO:0000313" key="11">
    <source>
        <dbReference type="EMBL" id="KAF8708193.1"/>
    </source>
</evidence>
<keyword evidence="5 9" id="KW-0479">Metal-binding</keyword>
<dbReference type="PROSITE" id="PS00086">
    <property type="entry name" value="CYTOCHROME_P450"/>
    <property type="match status" value="1"/>
</dbReference>
<dbReference type="Pfam" id="PF00067">
    <property type="entry name" value="p450"/>
    <property type="match status" value="1"/>
</dbReference>
<dbReference type="GO" id="GO:0016705">
    <property type="term" value="F:oxidoreductase activity, acting on paired donors, with incorporation or reduction of molecular oxygen"/>
    <property type="evidence" value="ECO:0007669"/>
    <property type="project" value="InterPro"/>
</dbReference>
<dbReference type="PRINTS" id="PR00463">
    <property type="entry name" value="EP450I"/>
</dbReference>
<gene>
    <name evidence="11" type="ORF">RHS03_03607</name>
</gene>
<evidence type="ECO:0000256" key="5">
    <source>
        <dbReference type="ARBA" id="ARBA00022723"/>
    </source>
</evidence>
<dbReference type="PANTHER" id="PTHR46300">
    <property type="entry name" value="P450, PUTATIVE (EUROFUNG)-RELATED-RELATED"/>
    <property type="match status" value="1"/>
</dbReference>
<organism evidence="11 12">
    <name type="scientific">Rhizoctonia solani</name>
    <dbReference type="NCBI Taxonomy" id="456999"/>
    <lineage>
        <taxon>Eukaryota</taxon>
        <taxon>Fungi</taxon>
        <taxon>Dikarya</taxon>
        <taxon>Basidiomycota</taxon>
        <taxon>Agaricomycotina</taxon>
        <taxon>Agaricomycetes</taxon>
        <taxon>Cantharellales</taxon>
        <taxon>Ceratobasidiaceae</taxon>
        <taxon>Rhizoctonia</taxon>
    </lineage>
</organism>
<feature type="non-terminal residue" evidence="11">
    <location>
        <position position="1"/>
    </location>
</feature>
<dbReference type="InterPro" id="IPR002401">
    <property type="entry name" value="Cyt_P450_E_grp-I"/>
</dbReference>
<keyword evidence="4 9" id="KW-0349">Heme</keyword>
<dbReference type="OrthoDB" id="2789670at2759"/>
<evidence type="ECO:0000256" key="6">
    <source>
        <dbReference type="ARBA" id="ARBA00023002"/>
    </source>
</evidence>
<dbReference type="InterPro" id="IPR036396">
    <property type="entry name" value="Cyt_P450_sf"/>
</dbReference>
<evidence type="ECO:0000256" key="3">
    <source>
        <dbReference type="ARBA" id="ARBA00010617"/>
    </source>
</evidence>
<evidence type="ECO:0000256" key="7">
    <source>
        <dbReference type="ARBA" id="ARBA00023004"/>
    </source>
</evidence>
<protein>
    <submittedName>
        <fullName evidence="11">Cytochrome p450</fullName>
    </submittedName>
</protein>
<comment type="caution">
    <text evidence="11">The sequence shown here is derived from an EMBL/GenBank/DDBJ whole genome shotgun (WGS) entry which is preliminary data.</text>
</comment>
<dbReference type="EMBL" id="JACYCD010000049">
    <property type="protein sequence ID" value="KAF8708193.1"/>
    <property type="molecule type" value="Genomic_DNA"/>
</dbReference>
<evidence type="ECO:0000313" key="12">
    <source>
        <dbReference type="Proteomes" id="UP000602905"/>
    </source>
</evidence>
<dbReference type="Gene3D" id="1.10.630.10">
    <property type="entry name" value="Cytochrome P450"/>
    <property type="match status" value="1"/>
</dbReference>
<evidence type="ECO:0000256" key="2">
    <source>
        <dbReference type="ARBA" id="ARBA00005179"/>
    </source>
</evidence>
<accession>A0A8H7HUQ5</accession>
<dbReference type="SUPFAM" id="SSF48264">
    <property type="entry name" value="Cytochrome P450"/>
    <property type="match status" value="1"/>
</dbReference>
<dbReference type="InterPro" id="IPR001128">
    <property type="entry name" value="Cyt_P450"/>
</dbReference>
<comment type="cofactor">
    <cofactor evidence="1 9">
        <name>heme</name>
        <dbReference type="ChEBI" id="CHEBI:30413"/>
    </cofactor>
</comment>
<dbReference type="AlphaFoldDB" id="A0A8H7HUQ5"/>